<protein>
    <recommendedName>
        <fullName evidence="3">Fungal lipase-type domain-containing protein</fullName>
    </recommendedName>
</protein>
<keyword evidence="2" id="KW-0812">Transmembrane</keyword>
<dbReference type="InterPro" id="IPR027417">
    <property type="entry name" value="P-loop_NTPase"/>
</dbReference>
<evidence type="ECO:0000259" key="3">
    <source>
        <dbReference type="Pfam" id="PF01764"/>
    </source>
</evidence>
<sequence>MRQNIGVSRETIKVSFGVDGHLKLSTGMESVQKRVEEWIGQRNREGWRWSWKWPLSTRDNKKEEKQKEEYRLRRRYQLQFLCNAVKADNVEELQDILCAMVLSECVYKKPTSEVVRAVNKFKADFGGQVVSLEYVQPSLDHVPHRYLLAEAGDTLFASFIGTKQYKDVIADVNILQGAVFHEDTDRDGLFDEDATCSHEGVSHGGSWTSSKRGKPRWVKAEEQKGRPKPAAHKGFLARAKGIPALEIYRLAQKKDRRLVLCGHSLGGAVAVLATLAILRVFASSQLSKDGDEIRVKCITFSQPPVGNAALRDYVQQKGWQHHFRTYCIPEDVVPRILSPAYFQHYRSQASEGSSDGGAYRSSLRSDNCGLISEISAQTKSKPNEADHLVLGLGPVQNSFRRLSRLVPTISTHKQLNWFGRKKKVDTSLTEADPVLTSAMDERETSMQSLEIQEGVDGISLAPFSDVGKSFVEINTNTQATLGREAKSAEWVHWHRVPSLPSYVPFGELYLLGKSSIEPLSASEYTKLTSVQSVLAELRERFQSHSMKSYRSRFQKIYDLCMGNNAALGLGMEHLPNLPHLQQWLGLAVAGAVELGHIAEPVIVRTATSLVPLGWNGVPCEKNGSEPLKVDIYGYGLHFCTMIRAQVNGRWCSTIVESEAPPPPPTSSYRAEPKLQKMRIQIGGPLKQHPKQQSISDSTASDPVLGKGFTVPASNHPNQILNLQNGCSNGSENCQAEGLSEVTVHCTSDFVTVSKEVYIRLRRVRLLGVEGAGKTSLFYALLGQGKGTTSVRYEGILPDIELHEGMAGGVCFIDPAAINFQELPREVSELRHELSVGLNELRKKIDLVILVHNLSHEIPRVHQTHIDTHLRPGLSVLMDEVQAAGIPSILAMTNKFSVSADKQISAVKDVIEAYQMSPNMGVLINSRPHIVHGTGRECCVWNSSEKSLAEANGTKKKQGAVQKFISAPMNLVQLPFQKKEVILPVEGVDKLRKLVDKVLISHEESSFQELARARLSIAEAKEKMQAADALRYSQRKLNSSVSALVGASLGAGQGKGVSTKELDLQHSPIEACLEGNVLQGGDLGDEEGRGNVKTQKRNAHSPNSRLEDDQEAK</sequence>
<feature type="transmembrane region" description="Helical" evidence="2">
    <location>
        <begin position="258"/>
        <end position="282"/>
    </location>
</feature>
<dbReference type="OMA" id="DYFKSYC"/>
<dbReference type="SUPFAM" id="SSF53474">
    <property type="entry name" value="alpha/beta-Hydrolases"/>
    <property type="match status" value="1"/>
</dbReference>
<dbReference type="InterPro" id="IPR029058">
    <property type="entry name" value="AB_hydrolase_fold"/>
</dbReference>
<keyword evidence="2" id="KW-0472">Membrane</keyword>
<dbReference type="PANTHER" id="PTHR47523:SF1">
    <property type="entry name" value="F21O3.11 PROTEIN"/>
    <property type="match status" value="1"/>
</dbReference>
<organism evidence="4 5">
    <name type="scientific">Taxus chinensis</name>
    <name type="common">Chinese yew</name>
    <name type="synonym">Taxus wallichiana var. chinensis</name>
    <dbReference type="NCBI Taxonomy" id="29808"/>
    <lineage>
        <taxon>Eukaryota</taxon>
        <taxon>Viridiplantae</taxon>
        <taxon>Streptophyta</taxon>
        <taxon>Embryophyta</taxon>
        <taxon>Tracheophyta</taxon>
        <taxon>Spermatophyta</taxon>
        <taxon>Pinopsida</taxon>
        <taxon>Pinidae</taxon>
        <taxon>Conifers II</taxon>
        <taxon>Cupressales</taxon>
        <taxon>Taxaceae</taxon>
        <taxon>Taxus</taxon>
    </lineage>
</organism>
<dbReference type="PANTHER" id="PTHR47523">
    <property type="entry name" value="F21O3.11 PROTEIN"/>
    <property type="match status" value="1"/>
</dbReference>
<dbReference type="Proteomes" id="UP000824469">
    <property type="component" value="Unassembled WGS sequence"/>
</dbReference>
<comment type="caution">
    <text evidence="4">The sequence shown here is derived from an EMBL/GenBank/DDBJ whole genome shotgun (WGS) entry which is preliminary data.</text>
</comment>
<name>A0AA38G2W3_TAXCH</name>
<keyword evidence="2" id="KW-1133">Transmembrane helix</keyword>
<dbReference type="SUPFAM" id="SSF52540">
    <property type="entry name" value="P-loop containing nucleoside triphosphate hydrolases"/>
    <property type="match status" value="1"/>
</dbReference>
<dbReference type="Gene3D" id="3.40.50.1820">
    <property type="entry name" value="alpha/beta hydrolase"/>
    <property type="match status" value="1"/>
</dbReference>
<reference evidence="4 5" key="1">
    <citation type="journal article" date="2021" name="Nat. Plants">
        <title>The Taxus genome provides insights into paclitaxel biosynthesis.</title>
        <authorList>
            <person name="Xiong X."/>
            <person name="Gou J."/>
            <person name="Liao Q."/>
            <person name="Li Y."/>
            <person name="Zhou Q."/>
            <person name="Bi G."/>
            <person name="Li C."/>
            <person name="Du R."/>
            <person name="Wang X."/>
            <person name="Sun T."/>
            <person name="Guo L."/>
            <person name="Liang H."/>
            <person name="Lu P."/>
            <person name="Wu Y."/>
            <person name="Zhang Z."/>
            <person name="Ro D.K."/>
            <person name="Shang Y."/>
            <person name="Huang S."/>
            <person name="Yan J."/>
        </authorList>
    </citation>
    <scope>NUCLEOTIDE SEQUENCE [LARGE SCALE GENOMIC DNA]</scope>
    <source>
        <strain evidence="4">Ta-2019</strain>
    </source>
</reference>
<dbReference type="InterPro" id="IPR002921">
    <property type="entry name" value="Fungal_lipase-type"/>
</dbReference>
<accession>A0AA38G2W3</accession>
<gene>
    <name evidence="4" type="ORF">KI387_023854</name>
</gene>
<keyword evidence="5" id="KW-1185">Reference proteome</keyword>
<feature type="domain" description="Fungal lipase-type" evidence="3">
    <location>
        <begin position="228"/>
        <end position="336"/>
    </location>
</feature>
<evidence type="ECO:0000256" key="1">
    <source>
        <dbReference type="SAM" id="MobiDB-lite"/>
    </source>
</evidence>
<evidence type="ECO:0000313" key="5">
    <source>
        <dbReference type="Proteomes" id="UP000824469"/>
    </source>
</evidence>
<dbReference type="AlphaFoldDB" id="A0AA38G2W3"/>
<dbReference type="EMBL" id="JAHRHJ020000005">
    <property type="protein sequence ID" value="KAH9315227.1"/>
    <property type="molecule type" value="Genomic_DNA"/>
</dbReference>
<feature type="region of interest" description="Disordered" evidence="1">
    <location>
        <begin position="1077"/>
        <end position="1112"/>
    </location>
</feature>
<evidence type="ECO:0000313" key="4">
    <source>
        <dbReference type="EMBL" id="KAH9315227.1"/>
    </source>
</evidence>
<dbReference type="Pfam" id="PF01764">
    <property type="entry name" value="Lipase_3"/>
    <property type="match status" value="1"/>
</dbReference>
<evidence type="ECO:0000256" key="2">
    <source>
        <dbReference type="SAM" id="Phobius"/>
    </source>
</evidence>
<dbReference type="Gene3D" id="3.40.50.300">
    <property type="entry name" value="P-loop containing nucleotide triphosphate hydrolases"/>
    <property type="match status" value="1"/>
</dbReference>
<proteinExistence type="predicted"/>
<dbReference type="CDD" id="cd00519">
    <property type="entry name" value="Lipase_3"/>
    <property type="match status" value="1"/>
</dbReference>
<dbReference type="GO" id="GO:0006629">
    <property type="term" value="P:lipid metabolic process"/>
    <property type="evidence" value="ECO:0007669"/>
    <property type="project" value="InterPro"/>
</dbReference>